<dbReference type="InterPro" id="IPR023395">
    <property type="entry name" value="MCP_dom_sf"/>
</dbReference>
<dbReference type="PROSITE" id="PS50920">
    <property type="entry name" value="SOLCAR"/>
    <property type="match status" value="1"/>
</dbReference>
<dbReference type="STRING" id="1245748.A0A3R7J2T0"/>
<keyword evidence="8 11" id="KW-0472">Membrane</keyword>
<keyword evidence="10" id="KW-0539">Nucleus</keyword>
<comment type="subcellular location">
    <subcellularLocation>
        <location evidence="1">Membrane</location>
        <topology evidence="1">Multi-pass membrane protein</topology>
    </subcellularLocation>
</comment>
<keyword evidence="9" id="KW-0804">Transcription</keyword>
<protein>
    <recommendedName>
        <fullName evidence="14">Xylanolytic transcriptional activator regulatory domain-containing protein</fullName>
    </recommendedName>
</protein>
<proteinExistence type="predicted"/>
<dbReference type="Pfam" id="PF04082">
    <property type="entry name" value="Fungal_trans"/>
    <property type="match status" value="1"/>
</dbReference>
<dbReference type="GO" id="GO:0008270">
    <property type="term" value="F:zinc ion binding"/>
    <property type="evidence" value="ECO:0007669"/>
    <property type="project" value="InterPro"/>
</dbReference>
<keyword evidence="5 13" id="KW-1133">Transmembrane helix</keyword>
<dbReference type="InterPro" id="IPR052073">
    <property type="entry name" value="Amide_Lactam_Regulators"/>
</dbReference>
<dbReference type="PANTHER" id="PTHR47171">
    <property type="entry name" value="FARA-RELATED"/>
    <property type="match status" value="1"/>
</dbReference>
<feature type="region of interest" description="Disordered" evidence="12">
    <location>
        <begin position="748"/>
        <end position="788"/>
    </location>
</feature>
<feature type="transmembrane region" description="Helical" evidence="13">
    <location>
        <begin position="77"/>
        <end position="99"/>
    </location>
</feature>
<dbReference type="GO" id="GO:0006351">
    <property type="term" value="P:DNA-templated transcription"/>
    <property type="evidence" value="ECO:0007669"/>
    <property type="project" value="InterPro"/>
</dbReference>
<dbReference type="SUPFAM" id="SSF103506">
    <property type="entry name" value="Mitochondrial carrier"/>
    <property type="match status" value="1"/>
</dbReference>
<evidence type="ECO:0000256" key="6">
    <source>
        <dbReference type="ARBA" id="ARBA00023015"/>
    </source>
</evidence>
<dbReference type="InterPro" id="IPR007219">
    <property type="entry name" value="XnlR_reg_dom"/>
</dbReference>
<feature type="repeat" description="Solcar" evidence="11">
    <location>
        <begin position="142"/>
        <end position="225"/>
    </location>
</feature>
<evidence type="ECO:0000256" key="13">
    <source>
        <dbReference type="SAM" id="Phobius"/>
    </source>
</evidence>
<dbReference type="Proteomes" id="UP000215289">
    <property type="component" value="Unassembled WGS sequence"/>
</dbReference>
<accession>A0A3R7J2T0</accession>
<gene>
    <name evidence="15" type="ORF">CFD26_102610</name>
</gene>
<keyword evidence="3" id="KW-0496">Mitochondrion</keyword>
<dbReference type="Pfam" id="PF00153">
    <property type="entry name" value="Mito_carr"/>
    <property type="match status" value="3"/>
</dbReference>
<feature type="compositionally biased region" description="Basic and acidic residues" evidence="12">
    <location>
        <begin position="771"/>
        <end position="781"/>
    </location>
</feature>
<evidence type="ECO:0000256" key="10">
    <source>
        <dbReference type="ARBA" id="ARBA00023242"/>
    </source>
</evidence>
<evidence type="ECO:0000259" key="14">
    <source>
        <dbReference type="SMART" id="SM00906"/>
    </source>
</evidence>
<comment type="caution">
    <text evidence="15">The sequence shown here is derived from an EMBL/GenBank/DDBJ whole genome shotgun (WGS) entry which is preliminary data.</text>
</comment>
<sequence>MVRRVGLMHGSGGVSSIRSEMQMDGAGRQGTIRTAKLILVDEGVSGLYRGLMATVTYGSVRIGLYESIKDQAQTNNITLSAPLLALMAAASGFVGAMFGTPSDIANIRMQNDRSLPPALRRNYRHVFDAWVQMKRTEGWGGDHPVLHVSASLLASLVATTLCSPMDVIKTQLMGSSGQGSSLKVIRELTRMEGPRWLFRGWTPSFVRLGPQTMATLVLLEQHKRLYRVFTGLRSVQRSGSQCNQILSGQQHDYTPTERPNSETAATRQHTVFLGESSPLTAVIDDGRRSPDKGYGSEIQRTRLHYPIPERLDGTSSRDEALRVHKLKMEAQLHADGAFSFPPKETCELLLEAYFTWFHPCFPILNRAAVHQAYVQGTLSPLLLQAMLFIGVSLCTDVAFARTEYEMRYRAKFLFYSRARAIYDADWETNKILKLQSLFLLSFWRGGPSEERDTRFWLGVAISLAQKKGMHMMSKLSFQSAREEKTWRRIWWALYIRDQQSSAALGLPPRIRDEDCDVAMLTPMDVQDDEAAGDQRVFGSQSTVHIHYPVEMAKLARILRAIVSAQYLPMQSTADASSRATLHQQLEEWESNLPNELRLGNNSTPSATFLVGLLHTTYNNLYILLYRSLFLHPQDGKMDEGHIALEAATKSTRIIDDLLSQNLVQHGPTHLITHAFSTLCIQTIHCRRTTGTTRKLAEHRARLCLLGLQELQKSWDLENWVLDLFFRCLDDSTARTLRLTDAPVVQMQGDAGERSHATERIPEVNIPKTPATRRDASGKKTDSAQQASPLPTDITAANEWYSLFNFTDDYTDVVGASPSQADSLNLQNLEFLYRFL</sequence>
<keyword evidence="2 11" id="KW-0812">Transmembrane</keyword>
<keyword evidence="6" id="KW-0805">Transcription regulation</keyword>
<evidence type="ECO:0000256" key="7">
    <source>
        <dbReference type="ARBA" id="ARBA00023125"/>
    </source>
</evidence>
<evidence type="ECO:0000256" key="8">
    <source>
        <dbReference type="ARBA" id="ARBA00023136"/>
    </source>
</evidence>
<evidence type="ECO:0000256" key="11">
    <source>
        <dbReference type="PROSITE-ProRule" id="PRU00282"/>
    </source>
</evidence>
<evidence type="ECO:0000313" key="15">
    <source>
        <dbReference type="EMBL" id="RLL95851.1"/>
    </source>
</evidence>
<evidence type="ECO:0000256" key="3">
    <source>
        <dbReference type="ARBA" id="ARBA00022792"/>
    </source>
</evidence>
<keyword evidence="16" id="KW-1185">Reference proteome</keyword>
<evidence type="ECO:0000313" key="16">
    <source>
        <dbReference type="Proteomes" id="UP000215289"/>
    </source>
</evidence>
<evidence type="ECO:0000256" key="12">
    <source>
        <dbReference type="SAM" id="MobiDB-lite"/>
    </source>
</evidence>
<keyword evidence="3" id="KW-0999">Mitochondrion inner membrane</keyword>
<feature type="compositionally biased region" description="Basic and acidic residues" evidence="12">
    <location>
        <begin position="750"/>
        <end position="761"/>
    </location>
</feature>
<keyword evidence="7" id="KW-0238">DNA-binding</keyword>
<evidence type="ECO:0000256" key="5">
    <source>
        <dbReference type="ARBA" id="ARBA00022989"/>
    </source>
</evidence>
<evidence type="ECO:0000256" key="1">
    <source>
        <dbReference type="ARBA" id="ARBA00004141"/>
    </source>
</evidence>
<dbReference type="OrthoDB" id="5121955at2759"/>
<dbReference type="EMBL" id="NIDN02000134">
    <property type="protein sequence ID" value="RLL95851.1"/>
    <property type="molecule type" value="Genomic_DNA"/>
</dbReference>
<organism evidence="15 16">
    <name type="scientific">Aspergillus turcosus</name>
    <dbReference type="NCBI Taxonomy" id="1245748"/>
    <lineage>
        <taxon>Eukaryota</taxon>
        <taxon>Fungi</taxon>
        <taxon>Dikarya</taxon>
        <taxon>Ascomycota</taxon>
        <taxon>Pezizomycotina</taxon>
        <taxon>Eurotiomycetes</taxon>
        <taxon>Eurotiomycetidae</taxon>
        <taxon>Eurotiales</taxon>
        <taxon>Aspergillaceae</taxon>
        <taxon>Aspergillus</taxon>
        <taxon>Aspergillus subgen. Fumigati</taxon>
    </lineage>
</organism>
<dbReference type="GO" id="GO:0003677">
    <property type="term" value="F:DNA binding"/>
    <property type="evidence" value="ECO:0007669"/>
    <property type="project" value="UniProtKB-KW"/>
</dbReference>
<reference evidence="15 16" key="1">
    <citation type="submission" date="2018-08" db="EMBL/GenBank/DDBJ databases">
        <title>Draft genome sequences of two Aspergillus turcosus clinical strains isolated from bronchoalveolar lavage fluid: one azole-susceptible and the other azole-resistant.</title>
        <authorList>
            <person name="Parent-Michaud M."/>
            <person name="Dufresne P.J."/>
            <person name="Fournier E."/>
            <person name="Martineau C."/>
            <person name="Moreira S."/>
            <person name="Perkins V."/>
            <person name="De Repentigny L."/>
            <person name="Dufresne S.F."/>
        </authorList>
    </citation>
    <scope>NUCLEOTIDE SEQUENCE [LARGE SCALE GENOMIC DNA]</scope>
    <source>
        <strain evidence="15">HMR AF 1038</strain>
    </source>
</reference>
<dbReference type="SMART" id="SM00906">
    <property type="entry name" value="Fungal_trans"/>
    <property type="match status" value="1"/>
</dbReference>
<dbReference type="PANTHER" id="PTHR47171:SF1">
    <property type="entry name" value="ZN(II)2CYS6 TRANSCRIPTION FACTOR (EUROFUNG)"/>
    <property type="match status" value="1"/>
</dbReference>
<evidence type="ECO:0000256" key="9">
    <source>
        <dbReference type="ARBA" id="ARBA00023163"/>
    </source>
</evidence>
<keyword evidence="4" id="KW-0862">Zinc</keyword>
<dbReference type="AlphaFoldDB" id="A0A3R7J2T0"/>
<feature type="domain" description="Xylanolytic transcriptional activator regulatory" evidence="14">
    <location>
        <begin position="453"/>
        <end position="526"/>
    </location>
</feature>
<dbReference type="InterPro" id="IPR018108">
    <property type="entry name" value="MCP_transmembrane"/>
</dbReference>
<dbReference type="Gene3D" id="1.50.40.10">
    <property type="entry name" value="Mitochondrial carrier domain"/>
    <property type="match status" value="2"/>
</dbReference>
<dbReference type="GO" id="GO:0016020">
    <property type="term" value="C:membrane"/>
    <property type="evidence" value="ECO:0007669"/>
    <property type="project" value="UniProtKB-SubCell"/>
</dbReference>
<evidence type="ECO:0000256" key="2">
    <source>
        <dbReference type="ARBA" id="ARBA00022692"/>
    </source>
</evidence>
<name>A0A3R7J2T0_9EURO</name>
<evidence type="ECO:0000256" key="4">
    <source>
        <dbReference type="ARBA" id="ARBA00022833"/>
    </source>
</evidence>
<dbReference type="CDD" id="cd12148">
    <property type="entry name" value="fungal_TF_MHR"/>
    <property type="match status" value="1"/>
</dbReference>